<dbReference type="SUPFAM" id="SSF49899">
    <property type="entry name" value="Concanavalin A-like lectins/glucanases"/>
    <property type="match status" value="1"/>
</dbReference>
<dbReference type="SUPFAM" id="SSF53649">
    <property type="entry name" value="Alkaline phosphatase-like"/>
    <property type="match status" value="1"/>
</dbReference>
<dbReference type="InterPro" id="IPR017850">
    <property type="entry name" value="Alkaline_phosphatase_core_sf"/>
</dbReference>
<dbReference type="Pfam" id="PF00884">
    <property type="entry name" value="Sulfatase"/>
    <property type="match status" value="1"/>
</dbReference>
<reference evidence="3" key="1">
    <citation type="submission" date="2020-07" db="EMBL/GenBank/DDBJ databases">
        <title>Huge and variable diversity of episymbiotic CPR bacteria and DPANN archaea in groundwater ecosystems.</title>
        <authorList>
            <person name="He C.Y."/>
            <person name="Keren R."/>
            <person name="Whittaker M."/>
            <person name="Farag I.F."/>
            <person name="Doudna J."/>
            <person name="Cate J.H.D."/>
            <person name="Banfield J.F."/>
        </authorList>
    </citation>
    <scope>NUCLEOTIDE SEQUENCE</scope>
    <source>
        <strain evidence="3">NC_groundwater_1664_Pr3_B-0.1um_52_9</strain>
    </source>
</reference>
<evidence type="ECO:0000313" key="3">
    <source>
        <dbReference type="EMBL" id="MBI5247899.1"/>
    </source>
</evidence>
<evidence type="ECO:0000256" key="1">
    <source>
        <dbReference type="ARBA" id="ARBA00008779"/>
    </source>
</evidence>
<protein>
    <submittedName>
        <fullName evidence="3">Sulfatase-like hydrolase/transferase</fullName>
    </submittedName>
</protein>
<dbReference type="GO" id="GO:0016787">
    <property type="term" value="F:hydrolase activity"/>
    <property type="evidence" value="ECO:0007669"/>
    <property type="project" value="UniProtKB-KW"/>
</dbReference>
<dbReference type="Gene3D" id="3.40.720.10">
    <property type="entry name" value="Alkaline Phosphatase, subunit A"/>
    <property type="match status" value="1"/>
</dbReference>
<dbReference type="InterPro" id="IPR000917">
    <property type="entry name" value="Sulfatase_N"/>
</dbReference>
<sequence>RLIDAIENLGEVDNTLVIYITGDNGTSPEGGMNGRYNEMTYFNGVDEKIETVMKHLNEWGSPSTYPHMAAGWAVCFDSPFTWTKQIASNYGGTRQGLVIHWPKRIKAKGELRKQWHHVIDIAPTILEAVGLPQPRIVNGIGQRPMEGVGMLYSFDDPEAADRHLVQYFEIIGNRGVYCDGWFAGTVHMDPWAKGPRHGLQEDVWELYHVAEDFSMAHDLSAKYPEKLKELQSLFLSEAVKYKVLPIDDRREERFNPKLAGRPDLMGGRTSITVYEGLGFLPENDFINTKNTSFEIVAEVEDKDGATNGVIISQGGRFGGWSFYIRDDKPIYIYNFLGLESFAVSSHAALPKGKSTVKLDFAYDGKPELGGGGTATLYINGERVGSGRIDKTHLAIWSADETANIGIDRETPVSPDYTEQTSKFSGKIHKVTITLK</sequence>
<dbReference type="Proteomes" id="UP000807825">
    <property type="component" value="Unassembled WGS sequence"/>
</dbReference>
<comment type="caution">
    <text evidence="3">The sequence shown here is derived from an EMBL/GenBank/DDBJ whole genome shotgun (WGS) entry which is preliminary data.</text>
</comment>
<dbReference type="InterPro" id="IPR050738">
    <property type="entry name" value="Sulfatase"/>
</dbReference>
<evidence type="ECO:0000313" key="4">
    <source>
        <dbReference type="Proteomes" id="UP000807825"/>
    </source>
</evidence>
<dbReference type="AlphaFoldDB" id="A0A9D6UZI3"/>
<feature type="domain" description="Sulfatase N-terminal" evidence="2">
    <location>
        <begin position="1"/>
        <end position="130"/>
    </location>
</feature>
<gene>
    <name evidence="3" type="ORF">HY912_00260</name>
</gene>
<dbReference type="InterPro" id="IPR013320">
    <property type="entry name" value="ConA-like_dom_sf"/>
</dbReference>
<dbReference type="EMBL" id="JACRDE010000008">
    <property type="protein sequence ID" value="MBI5247899.1"/>
    <property type="molecule type" value="Genomic_DNA"/>
</dbReference>
<dbReference type="PANTHER" id="PTHR42693:SF43">
    <property type="entry name" value="BLL2667 PROTEIN"/>
    <property type="match status" value="1"/>
</dbReference>
<proteinExistence type="inferred from homology"/>
<dbReference type="PANTHER" id="PTHR42693">
    <property type="entry name" value="ARYLSULFATASE FAMILY MEMBER"/>
    <property type="match status" value="1"/>
</dbReference>
<evidence type="ECO:0000259" key="2">
    <source>
        <dbReference type="Pfam" id="PF00884"/>
    </source>
</evidence>
<dbReference type="Gene3D" id="3.30.1120.10">
    <property type="match status" value="1"/>
</dbReference>
<organism evidence="3 4">
    <name type="scientific">Desulfomonile tiedjei</name>
    <dbReference type="NCBI Taxonomy" id="2358"/>
    <lineage>
        <taxon>Bacteria</taxon>
        <taxon>Pseudomonadati</taxon>
        <taxon>Thermodesulfobacteriota</taxon>
        <taxon>Desulfomonilia</taxon>
        <taxon>Desulfomonilales</taxon>
        <taxon>Desulfomonilaceae</taxon>
        <taxon>Desulfomonile</taxon>
    </lineage>
</organism>
<name>A0A9D6UZI3_9BACT</name>
<feature type="non-terminal residue" evidence="3">
    <location>
        <position position="1"/>
    </location>
</feature>
<keyword evidence="3" id="KW-0378">Hydrolase</keyword>
<dbReference type="Gene3D" id="2.60.120.200">
    <property type="match status" value="1"/>
</dbReference>
<comment type="similarity">
    <text evidence="1">Belongs to the sulfatase family.</text>
</comment>
<accession>A0A9D6UZI3</accession>